<organism evidence="1 2">
    <name type="scientific">Phytophthora fragariaefolia</name>
    <dbReference type="NCBI Taxonomy" id="1490495"/>
    <lineage>
        <taxon>Eukaryota</taxon>
        <taxon>Sar</taxon>
        <taxon>Stramenopiles</taxon>
        <taxon>Oomycota</taxon>
        <taxon>Peronosporomycetes</taxon>
        <taxon>Peronosporales</taxon>
        <taxon>Peronosporaceae</taxon>
        <taxon>Phytophthora</taxon>
    </lineage>
</organism>
<keyword evidence="2" id="KW-1185">Reference proteome</keyword>
<proteinExistence type="predicted"/>
<dbReference type="Proteomes" id="UP001165121">
    <property type="component" value="Unassembled WGS sequence"/>
</dbReference>
<dbReference type="AlphaFoldDB" id="A0A9W6YHT0"/>
<gene>
    <name evidence="1" type="ORF">Pfra01_002786000</name>
</gene>
<protein>
    <submittedName>
        <fullName evidence="1">Unnamed protein product</fullName>
    </submittedName>
</protein>
<evidence type="ECO:0000313" key="1">
    <source>
        <dbReference type="EMBL" id="GMF63867.1"/>
    </source>
</evidence>
<comment type="caution">
    <text evidence="1">The sequence shown here is derived from an EMBL/GenBank/DDBJ whole genome shotgun (WGS) entry which is preliminary data.</text>
</comment>
<accession>A0A9W6YHT0</accession>
<reference evidence="1" key="1">
    <citation type="submission" date="2023-04" db="EMBL/GenBank/DDBJ databases">
        <title>Phytophthora fragariaefolia NBRC 109709.</title>
        <authorList>
            <person name="Ichikawa N."/>
            <person name="Sato H."/>
            <person name="Tonouchi N."/>
        </authorList>
    </citation>
    <scope>NUCLEOTIDE SEQUENCE</scope>
    <source>
        <strain evidence="1">NBRC 109709</strain>
    </source>
</reference>
<evidence type="ECO:0000313" key="2">
    <source>
        <dbReference type="Proteomes" id="UP001165121"/>
    </source>
</evidence>
<name>A0A9W6YHT0_9STRA</name>
<dbReference type="EMBL" id="BSXT01007519">
    <property type="protein sequence ID" value="GMF63867.1"/>
    <property type="molecule type" value="Genomic_DNA"/>
</dbReference>
<sequence length="81" mass="8639">MPLGSLAACSTRSNGIQQARLSGLAVTIKEMLGPEISRPIFFPICDRTDDTSLSLSDRQTLEDLAADDGLTSQIHHTAPNA</sequence>